<reference evidence="1" key="1">
    <citation type="journal article" date="2020" name="bioRxiv">
        <title>Comparative genomics of Chlamydomonas.</title>
        <authorList>
            <person name="Craig R.J."/>
            <person name="Hasan A.R."/>
            <person name="Ness R.W."/>
            <person name="Keightley P.D."/>
        </authorList>
    </citation>
    <scope>NUCLEOTIDE SEQUENCE</scope>
    <source>
        <strain evidence="1">CCAP 11/173</strain>
    </source>
</reference>
<dbReference type="Proteomes" id="UP000613740">
    <property type="component" value="Unassembled WGS sequence"/>
</dbReference>
<protein>
    <recommendedName>
        <fullName evidence="3">Dienelactone hydrolase domain-containing protein</fullName>
    </recommendedName>
</protein>
<dbReference type="SUPFAM" id="SSF53474">
    <property type="entry name" value="alpha/beta-Hydrolases"/>
    <property type="match status" value="1"/>
</dbReference>
<dbReference type="PANTHER" id="PTHR17630:SF44">
    <property type="entry name" value="PROTEIN AIM2"/>
    <property type="match status" value="1"/>
</dbReference>
<dbReference type="AlphaFoldDB" id="A0A835W134"/>
<dbReference type="EMBL" id="JAEHOD010000063">
    <property type="protein sequence ID" value="KAG2433169.1"/>
    <property type="molecule type" value="Genomic_DNA"/>
</dbReference>
<dbReference type="Gene3D" id="3.40.50.1820">
    <property type="entry name" value="alpha/beta hydrolase"/>
    <property type="match status" value="1"/>
</dbReference>
<keyword evidence="2" id="KW-1185">Reference proteome</keyword>
<dbReference type="InterPro" id="IPR029058">
    <property type="entry name" value="AB_hydrolase_fold"/>
</dbReference>
<evidence type="ECO:0000313" key="2">
    <source>
        <dbReference type="Proteomes" id="UP000613740"/>
    </source>
</evidence>
<name>A0A835W134_9CHLO</name>
<sequence>MPEEYRPFTPAYTPRGKVVKAGGGTDVYRVRTGQCGVVVIPDIFGLGSTQLYQLYDRLAECGLSVAAVDVFHGKPWSLDKFPPKPEYGYGKWLHDCELSSYDKAKPAVMACMELLHGQGAMRVCCVGVGHGAAPALAAGQVGGAPPQDDKLTTAVGCINPAGGTNALFEAAVKLKVPLGVVFGKGEVEPHHTQAALSKRPFGKLCVFKQVGGDKMLGRFCTASANWADPLVAAAAGQAAGTIGYFLITAYQST</sequence>
<gene>
    <name evidence="1" type="ORF">HYH02_012712</name>
</gene>
<evidence type="ECO:0008006" key="3">
    <source>
        <dbReference type="Google" id="ProtNLM"/>
    </source>
</evidence>
<organism evidence="1 2">
    <name type="scientific">Chlamydomonas schloesseri</name>
    <dbReference type="NCBI Taxonomy" id="2026947"/>
    <lineage>
        <taxon>Eukaryota</taxon>
        <taxon>Viridiplantae</taxon>
        <taxon>Chlorophyta</taxon>
        <taxon>core chlorophytes</taxon>
        <taxon>Chlorophyceae</taxon>
        <taxon>CS clade</taxon>
        <taxon>Chlamydomonadales</taxon>
        <taxon>Chlamydomonadaceae</taxon>
        <taxon>Chlamydomonas</taxon>
    </lineage>
</organism>
<accession>A0A835W134</accession>
<dbReference type="OrthoDB" id="17560at2759"/>
<dbReference type="PANTHER" id="PTHR17630">
    <property type="entry name" value="DIENELACTONE HYDROLASE"/>
    <property type="match status" value="1"/>
</dbReference>
<comment type="caution">
    <text evidence="1">The sequence shown here is derived from an EMBL/GenBank/DDBJ whole genome shotgun (WGS) entry which is preliminary data.</text>
</comment>
<proteinExistence type="predicted"/>
<evidence type="ECO:0000313" key="1">
    <source>
        <dbReference type="EMBL" id="KAG2433169.1"/>
    </source>
</evidence>